<dbReference type="InterPro" id="IPR036875">
    <property type="entry name" value="Znf_CCHC_sf"/>
</dbReference>
<evidence type="ECO:0000256" key="2">
    <source>
        <dbReference type="SAM" id="MobiDB-lite"/>
    </source>
</evidence>
<dbReference type="Proteomes" id="UP001162162">
    <property type="component" value="Unassembled WGS sequence"/>
</dbReference>
<dbReference type="GO" id="GO:0005634">
    <property type="term" value="C:nucleus"/>
    <property type="evidence" value="ECO:0007669"/>
    <property type="project" value="InterPro"/>
</dbReference>
<comment type="caution">
    <text evidence="4">The sequence shown here is derived from an EMBL/GenBank/DDBJ whole genome shotgun (WGS) entry which is preliminary data.</text>
</comment>
<keyword evidence="1" id="KW-0863">Zinc-finger</keyword>
<dbReference type="SUPFAM" id="SSF57756">
    <property type="entry name" value="Retrovirus zinc finger-like domains"/>
    <property type="match status" value="3"/>
</dbReference>
<dbReference type="InterPro" id="IPR012934">
    <property type="entry name" value="Znf_AD"/>
</dbReference>
<dbReference type="PROSITE" id="PS50158">
    <property type="entry name" value="ZF_CCHC"/>
    <property type="match status" value="2"/>
</dbReference>
<dbReference type="InterPro" id="IPR051714">
    <property type="entry name" value="Znf_CCHC_NABP"/>
</dbReference>
<feature type="region of interest" description="Disordered" evidence="2">
    <location>
        <begin position="506"/>
        <end position="525"/>
    </location>
</feature>
<evidence type="ECO:0000313" key="5">
    <source>
        <dbReference type="Proteomes" id="UP001162162"/>
    </source>
</evidence>
<keyword evidence="1" id="KW-0862">Zinc</keyword>
<feature type="domain" description="CCHC-type" evidence="3">
    <location>
        <begin position="469"/>
        <end position="484"/>
    </location>
</feature>
<dbReference type="Gene3D" id="4.10.60.10">
    <property type="entry name" value="Zinc finger, CCHC-type"/>
    <property type="match status" value="2"/>
</dbReference>
<gene>
    <name evidence="4" type="ORF">NQ318_011806</name>
</gene>
<dbReference type="Pfam" id="PF00098">
    <property type="entry name" value="zf-CCHC"/>
    <property type="match status" value="2"/>
</dbReference>
<evidence type="ECO:0000313" key="4">
    <source>
        <dbReference type="EMBL" id="KAJ8946398.1"/>
    </source>
</evidence>
<organism evidence="4 5">
    <name type="scientific">Aromia moschata</name>
    <dbReference type="NCBI Taxonomy" id="1265417"/>
    <lineage>
        <taxon>Eukaryota</taxon>
        <taxon>Metazoa</taxon>
        <taxon>Ecdysozoa</taxon>
        <taxon>Arthropoda</taxon>
        <taxon>Hexapoda</taxon>
        <taxon>Insecta</taxon>
        <taxon>Pterygota</taxon>
        <taxon>Neoptera</taxon>
        <taxon>Endopterygota</taxon>
        <taxon>Coleoptera</taxon>
        <taxon>Polyphaga</taxon>
        <taxon>Cucujiformia</taxon>
        <taxon>Chrysomeloidea</taxon>
        <taxon>Cerambycidae</taxon>
        <taxon>Cerambycinae</taxon>
        <taxon>Callichromatini</taxon>
        <taxon>Aromia</taxon>
    </lineage>
</organism>
<sequence length="743" mass="84033">MVKIKSDRIGVHKRIVSEKQQVKLDIRSEKQNIDDSTNFMICSHCRGLLEDSYSLKNLMSENEDLIRSRKSRLNLTDSVTLEQLFNDENSTGQNICRICLNSSETGNLRLNDVTPENPLCAVLQTCLWEVDAELTDDPIVCAECQGKLRNMYAFRAACLTIEDKILQYCKSDPETKNLDINKILNILKGDPEDSIEETDFLSEFEVRDEEEADIFDNIAVEPTHPTETAEMVMMPTGSLNMMRKAPKRPIEGPAEVPPSKKVKRTAFVLSDGTVVPGDLPHFKFCYNMILNPTAGITLEEWLREVDTQKKKDELDVYNWFGSMADIMTWDEWRAKVLKAFPSHDDYWASMRLALSRKKRPQETFTEYYAAKVELLNQVDVTGEKAVSCLLGGLTNFDSLIGCIGRIGDHKTPEDLLAYFKKCDEKQAVVSKEEGKLAATPTKALTEKTFLPHTFPPTKIRSKKALKKEKCYNCGRPGHLAIQCKFENTASLRHVGSPAMAPVGQLGPKSTAVASTSHQPGYPDQAAVARKPKECFKCRQVGHERKDCPMWINQPGKVQPQAHFQAHDKGQPSHVARCAHCGQTSHTSFNCPNSRKVPRDTVTPQQMCQVCHNFTHTTEECYSKKNPNKKQPAQCVICHKWDHAAAICPQRKAKNEKLRAKVYKMSMAFQRKESSPAARQVWQNDVYQAQRGQSPSPPTQARRISEYNSPLPRSPAQQICLKCYKIGHDVTNCPKFAQMRAYRN</sequence>
<dbReference type="SMART" id="SM00343">
    <property type="entry name" value="ZnF_C2HC"/>
    <property type="match status" value="6"/>
</dbReference>
<evidence type="ECO:0000259" key="3">
    <source>
        <dbReference type="PROSITE" id="PS50158"/>
    </source>
</evidence>
<keyword evidence="5" id="KW-1185">Reference proteome</keyword>
<dbReference type="GO" id="GO:0008270">
    <property type="term" value="F:zinc ion binding"/>
    <property type="evidence" value="ECO:0007669"/>
    <property type="project" value="UniProtKB-KW"/>
</dbReference>
<feature type="region of interest" description="Disordered" evidence="2">
    <location>
        <begin position="687"/>
        <end position="713"/>
    </location>
</feature>
<feature type="domain" description="CCHC-type" evidence="3">
    <location>
        <begin position="534"/>
        <end position="548"/>
    </location>
</feature>
<dbReference type="GO" id="GO:0003676">
    <property type="term" value="F:nucleic acid binding"/>
    <property type="evidence" value="ECO:0007669"/>
    <property type="project" value="InterPro"/>
</dbReference>
<dbReference type="PANTHER" id="PTHR23002">
    <property type="entry name" value="ZINC FINGER CCHC DOMAIN CONTAINING PROTEIN"/>
    <property type="match status" value="1"/>
</dbReference>
<dbReference type="InterPro" id="IPR001878">
    <property type="entry name" value="Znf_CCHC"/>
</dbReference>
<dbReference type="SMART" id="SM00868">
    <property type="entry name" value="zf-AD"/>
    <property type="match status" value="2"/>
</dbReference>
<dbReference type="AlphaFoldDB" id="A0AAV8Y4U3"/>
<evidence type="ECO:0000256" key="1">
    <source>
        <dbReference type="PROSITE-ProRule" id="PRU00047"/>
    </source>
</evidence>
<keyword evidence="1" id="KW-0479">Metal-binding</keyword>
<protein>
    <recommendedName>
        <fullName evidence="3">CCHC-type domain-containing protein</fullName>
    </recommendedName>
</protein>
<proteinExistence type="predicted"/>
<accession>A0AAV8Y4U3</accession>
<reference evidence="4" key="1">
    <citation type="journal article" date="2023" name="Insect Mol. Biol.">
        <title>Genome sequencing provides insights into the evolution of gene families encoding plant cell wall-degrading enzymes in longhorned beetles.</title>
        <authorList>
            <person name="Shin N.R."/>
            <person name="Okamura Y."/>
            <person name="Kirsch R."/>
            <person name="Pauchet Y."/>
        </authorList>
    </citation>
    <scope>NUCLEOTIDE SEQUENCE</scope>
    <source>
        <strain evidence="4">AMC_N1</strain>
    </source>
</reference>
<dbReference type="EMBL" id="JAPWTK010000187">
    <property type="protein sequence ID" value="KAJ8946398.1"/>
    <property type="molecule type" value="Genomic_DNA"/>
</dbReference>
<name>A0AAV8Y4U3_9CUCU</name>